<reference evidence="3" key="1">
    <citation type="journal article" date="2019" name="Int. J. Syst. Evol. Microbiol.">
        <title>The Global Catalogue of Microorganisms (GCM) 10K type strain sequencing project: providing services to taxonomists for standard genome sequencing and annotation.</title>
        <authorList>
            <consortium name="The Broad Institute Genomics Platform"/>
            <consortium name="The Broad Institute Genome Sequencing Center for Infectious Disease"/>
            <person name="Wu L."/>
            <person name="Ma J."/>
        </authorList>
    </citation>
    <scope>NUCLEOTIDE SEQUENCE [LARGE SCALE GENOMIC DNA]</scope>
    <source>
        <strain evidence="3">JCM 16904</strain>
    </source>
</reference>
<dbReference type="RefSeq" id="WP_344893658.1">
    <property type="nucleotide sequence ID" value="NZ_BAAAZP010000211.1"/>
</dbReference>
<protein>
    <recommendedName>
        <fullName evidence="4">Secreted protein</fullName>
    </recommendedName>
</protein>
<evidence type="ECO:0000256" key="1">
    <source>
        <dbReference type="SAM" id="SignalP"/>
    </source>
</evidence>
<organism evidence="2 3">
    <name type="scientific">Nonomuraea antimicrobica</name>
    <dbReference type="NCBI Taxonomy" id="561173"/>
    <lineage>
        <taxon>Bacteria</taxon>
        <taxon>Bacillati</taxon>
        <taxon>Actinomycetota</taxon>
        <taxon>Actinomycetes</taxon>
        <taxon>Streptosporangiales</taxon>
        <taxon>Streptosporangiaceae</taxon>
        <taxon>Nonomuraea</taxon>
    </lineage>
</organism>
<name>A0ABP7DX08_9ACTN</name>
<dbReference type="Proteomes" id="UP001500902">
    <property type="component" value="Unassembled WGS sequence"/>
</dbReference>
<feature type="signal peptide" evidence="1">
    <location>
        <begin position="1"/>
        <end position="27"/>
    </location>
</feature>
<proteinExistence type="predicted"/>
<sequence length="77" mass="7778">MRRILPALFVSLAAATFVLGPVSAAHAVVDPSKNQALESIQKVDPIMMANCATGGVADPVGAVAVPPEVPLVGCLTL</sequence>
<evidence type="ECO:0000313" key="3">
    <source>
        <dbReference type="Proteomes" id="UP001500902"/>
    </source>
</evidence>
<evidence type="ECO:0000313" key="2">
    <source>
        <dbReference type="EMBL" id="GAA3710797.1"/>
    </source>
</evidence>
<feature type="chain" id="PRO_5047279608" description="Secreted protein" evidence="1">
    <location>
        <begin position="28"/>
        <end position="77"/>
    </location>
</feature>
<accession>A0ABP7DX08</accession>
<keyword evidence="3" id="KW-1185">Reference proteome</keyword>
<comment type="caution">
    <text evidence="2">The sequence shown here is derived from an EMBL/GenBank/DDBJ whole genome shotgun (WGS) entry which is preliminary data.</text>
</comment>
<keyword evidence="1" id="KW-0732">Signal</keyword>
<evidence type="ECO:0008006" key="4">
    <source>
        <dbReference type="Google" id="ProtNLM"/>
    </source>
</evidence>
<dbReference type="EMBL" id="BAAAZP010000211">
    <property type="protein sequence ID" value="GAA3710797.1"/>
    <property type="molecule type" value="Genomic_DNA"/>
</dbReference>
<gene>
    <name evidence="2" type="ORF">GCM10022224_090300</name>
</gene>